<proteinExistence type="predicted"/>
<protein>
    <submittedName>
        <fullName evidence="1">Uncharacterized protein</fullName>
    </submittedName>
</protein>
<dbReference type="AlphaFoldDB" id="A0A0E9XWS6"/>
<reference evidence="1" key="2">
    <citation type="journal article" date="2015" name="Fish Shellfish Immunol.">
        <title>Early steps in the European eel (Anguilla anguilla)-Vibrio vulnificus interaction in the gills: Role of the RtxA13 toxin.</title>
        <authorList>
            <person name="Callol A."/>
            <person name="Pajuelo D."/>
            <person name="Ebbesson L."/>
            <person name="Teles M."/>
            <person name="MacKenzie S."/>
            <person name="Amaro C."/>
        </authorList>
    </citation>
    <scope>NUCLEOTIDE SEQUENCE</scope>
</reference>
<organism evidence="1">
    <name type="scientific">Anguilla anguilla</name>
    <name type="common">European freshwater eel</name>
    <name type="synonym">Muraena anguilla</name>
    <dbReference type="NCBI Taxonomy" id="7936"/>
    <lineage>
        <taxon>Eukaryota</taxon>
        <taxon>Metazoa</taxon>
        <taxon>Chordata</taxon>
        <taxon>Craniata</taxon>
        <taxon>Vertebrata</taxon>
        <taxon>Euteleostomi</taxon>
        <taxon>Actinopterygii</taxon>
        <taxon>Neopterygii</taxon>
        <taxon>Teleostei</taxon>
        <taxon>Anguilliformes</taxon>
        <taxon>Anguillidae</taxon>
        <taxon>Anguilla</taxon>
    </lineage>
</organism>
<evidence type="ECO:0000313" key="1">
    <source>
        <dbReference type="EMBL" id="JAI06281.1"/>
    </source>
</evidence>
<sequence length="25" mass="2682">MKTSSATARLYADIFFPLGAHALLS</sequence>
<reference evidence="1" key="1">
    <citation type="submission" date="2014-11" db="EMBL/GenBank/DDBJ databases">
        <authorList>
            <person name="Amaro Gonzalez C."/>
        </authorList>
    </citation>
    <scope>NUCLEOTIDE SEQUENCE</scope>
</reference>
<name>A0A0E9XWS6_ANGAN</name>
<accession>A0A0E9XWS6</accession>
<dbReference type="EMBL" id="GBXM01002297">
    <property type="protein sequence ID" value="JAI06281.1"/>
    <property type="molecule type" value="Transcribed_RNA"/>
</dbReference>